<dbReference type="EMBL" id="JAAMPC010000010">
    <property type="protein sequence ID" value="KAG2289033.1"/>
    <property type="molecule type" value="Genomic_DNA"/>
</dbReference>
<sequence>MAIRSLAVTVNAETKVTAYQHFATTEMSSDQSLVMKTMMTLKDEATGDVNVYPKVSDSKLSFAETSMAARILTITTSDEMKKMTIKTQLNRIDLASSSYPNAQIPLFDGSNPYSWIARMFRFFRLGQYAREEQLPLVAESLKGDALSWYKVEMARAEFVDLLEFKKRLVARFAKVMPCSPVKETQISCEDADDDDQISREKVVLEKEMLQKTESPRVEESYENNGDEERVETPQNLSNISESATVNKIDEQFSEHKTSMMQPYLFTTLVSSEEKNLLQSLSMGVNEDGEPIKISPNGMDMVNGHLKTPTAR</sequence>
<comment type="caution">
    <text evidence="2">The sequence shown here is derived from an EMBL/GenBank/DDBJ whole genome shotgun (WGS) entry which is preliminary data.</text>
</comment>
<feature type="region of interest" description="Disordered" evidence="1">
    <location>
        <begin position="211"/>
        <end position="234"/>
    </location>
</feature>
<reference evidence="2 3" key="1">
    <citation type="submission" date="2020-02" db="EMBL/GenBank/DDBJ databases">
        <authorList>
            <person name="Ma Q."/>
            <person name="Huang Y."/>
            <person name="Song X."/>
            <person name="Pei D."/>
        </authorList>
    </citation>
    <scope>NUCLEOTIDE SEQUENCE [LARGE SCALE GENOMIC DNA]</scope>
    <source>
        <strain evidence="2">Sxm20200214</strain>
        <tissue evidence="2">Leaf</tissue>
    </source>
</reference>
<feature type="region of interest" description="Disordered" evidence="1">
    <location>
        <begin position="290"/>
        <end position="311"/>
    </location>
</feature>
<organism evidence="2 3">
    <name type="scientific">Brassica carinata</name>
    <name type="common">Ethiopian mustard</name>
    <name type="synonym">Abyssinian cabbage</name>
    <dbReference type="NCBI Taxonomy" id="52824"/>
    <lineage>
        <taxon>Eukaryota</taxon>
        <taxon>Viridiplantae</taxon>
        <taxon>Streptophyta</taxon>
        <taxon>Embryophyta</taxon>
        <taxon>Tracheophyta</taxon>
        <taxon>Spermatophyta</taxon>
        <taxon>Magnoliopsida</taxon>
        <taxon>eudicotyledons</taxon>
        <taxon>Gunneridae</taxon>
        <taxon>Pentapetalae</taxon>
        <taxon>rosids</taxon>
        <taxon>malvids</taxon>
        <taxon>Brassicales</taxon>
        <taxon>Brassicaceae</taxon>
        <taxon>Brassiceae</taxon>
        <taxon>Brassica</taxon>
    </lineage>
</organism>
<dbReference type="Proteomes" id="UP000886595">
    <property type="component" value="Unassembled WGS sequence"/>
</dbReference>
<accession>A0A8X7RJE3</accession>
<gene>
    <name evidence="2" type="ORF">Bca52824_048637</name>
</gene>
<evidence type="ECO:0000256" key="1">
    <source>
        <dbReference type="SAM" id="MobiDB-lite"/>
    </source>
</evidence>
<dbReference type="AlphaFoldDB" id="A0A8X7RJE3"/>
<proteinExistence type="predicted"/>
<keyword evidence="3" id="KW-1185">Reference proteome</keyword>
<evidence type="ECO:0000313" key="3">
    <source>
        <dbReference type="Proteomes" id="UP000886595"/>
    </source>
</evidence>
<protein>
    <submittedName>
        <fullName evidence="2">Uncharacterized protein</fullName>
    </submittedName>
</protein>
<evidence type="ECO:0000313" key="2">
    <source>
        <dbReference type="EMBL" id="KAG2289033.1"/>
    </source>
</evidence>
<name>A0A8X7RJE3_BRACI</name>